<reference evidence="1 2" key="2">
    <citation type="journal article" date="2011" name="J. Bacteriol.">
        <title>Complete genome sequence of strain HTCC2503T of Parvularcula bermudensis, the type species of the order "Parvularculales" in the class Alphaproteobacteria.</title>
        <authorList>
            <person name="Oh H.M."/>
            <person name="Kang I."/>
            <person name="Vergin K.L."/>
            <person name="Kang D."/>
            <person name="Rhee K.H."/>
            <person name="Giovannoni S.J."/>
            <person name="Cho J.C."/>
        </authorList>
    </citation>
    <scope>NUCLEOTIDE SEQUENCE [LARGE SCALE GENOMIC DNA]</scope>
    <source>
        <strain evidence="2">ATCC BAA-594 / HTCC2503 / KCTC 12087</strain>
    </source>
</reference>
<proteinExistence type="predicted"/>
<protein>
    <submittedName>
        <fullName evidence="1">Putative antirestriction protein</fullName>
    </submittedName>
</protein>
<dbReference type="Gene3D" id="1.10.10.1190">
    <property type="entry name" value="Antirestriction protein ArdA, domain 3"/>
    <property type="match status" value="1"/>
</dbReference>
<dbReference type="RefSeq" id="WP_013300214.1">
    <property type="nucleotide sequence ID" value="NC_014414.1"/>
</dbReference>
<evidence type="ECO:0000313" key="1">
    <source>
        <dbReference type="EMBL" id="ADM09240.1"/>
    </source>
</evidence>
<reference evidence="2" key="1">
    <citation type="submission" date="2010-08" db="EMBL/GenBank/DDBJ databases">
        <title>Genome sequence of Parvularcula bermudensis HTCC2503.</title>
        <authorList>
            <person name="Kang D.-M."/>
            <person name="Oh H.-M."/>
            <person name="Cho J.-C."/>
        </authorList>
    </citation>
    <scope>NUCLEOTIDE SEQUENCE [LARGE SCALE GENOMIC DNA]</scope>
    <source>
        <strain evidence="2">ATCC BAA-594 / HTCC2503 / KCTC 12087</strain>
    </source>
</reference>
<sequence length="172" mass="19622">MKHEESEIRIYVACLAAYNNGILHGRWVDATLGADHIRERIAEMLASSPIPDAEEYAIHDYEGFEGARIEEYSGVDHVAEIAAFIDEHGEIAGKLMEYFCDLEDAREAIEDRYCGSYISLADYAQEITEQTMEVPQSLQFYIDYEAMGRDLEINDVLAIETGFEVVHIFWRA</sequence>
<dbReference type="InterPro" id="IPR041895">
    <property type="entry name" value="ArdA_dom1"/>
</dbReference>
<dbReference type="InterPro" id="IPR009899">
    <property type="entry name" value="ArdA"/>
</dbReference>
<accession>E0TH00</accession>
<dbReference type="Pfam" id="PF07275">
    <property type="entry name" value="ArdA"/>
    <property type="match status" value="1"/>
</dbReference>
<dbReference type="Proteomes" id="UP000001302">
    <property type="component" value="Chromosome"/>
</dbReference>
<organism evidence="1 2">
    <name type="scientific">Parvularcula bermudensis (strain ATCC BAA-594 / HTCC2503 / KCTC 12087)</name>
    <dbReference type="NCBI Taxonomy" id="314260"/>
    <lineage>
        <taxon>Bacteria</taxon>
        <taxon>Pseudomonadati</taxon>
        <taxon>Pseudomonadota</taxon>
        <taxon>Alphaproteobacteria</taxon>
        <taxon>Parvularculales</taxon>
        <taxon>Parvularculaceae</taxon>
        <taxon>Parvularcula</taxon>
    </lineage>
</organism>
<dbReference type="STRING" id="314260.PB2503_05847"/>
<dbReference type="HOGENOM" id="CLU_083536_1_0_5"/>
<dbReference type="EMBL" id="CP002156">
    <property type="protein sequence ID" value="ADM09240.1"/>
    <property type="molecule type" value="Genomic_DNA"/>
</dbReference>
<gene>
    <name evidence="1" type="ordered locus">PB2503_05847</name>
</gene>
<name>E0TH00_PARBH</name>
<dbReference type="OrthoDB" id="944647at2"/>
<dbReference type="AlphaFoldDB" id="E0TH00"/>
<keyword evidence="2" id="KW-1185">Reference proteome</keyword>
<dbReference type="eggNOG" id="COG4734">
    <property type="taxonomic scope" value="Bacteria"/>
</dbReference>
<dbReference type="KEGG" id="pbr:PB2503_05847"/>
<evidence type="ECO:0000313" key="2">
    <source>
        <dbReference type="Proteomes" id="UP000001302"/>
    </source>
</evidence>
<dbReference type="InterPro" id="IPR041893">
    <property type="entry name" value="ArdA_dom3"/>
</dbReference>
<dbReference type="Gene3D" id="3.10.20.480">
    <property type="entry name" value="Antirestriction protein ArdA, domain 1"/>
    <property type="match status" value="1"/>
</dbReference>